<proteinExistence type="predicted"/>
<sequence length="451" mass="53091">MDRFPNEVLSHIFSYVLTEREKHRLHDDTIEDILDVRLSEHTIKNDFGSWHQLLETDYIRTAVRHVAIETAPIDREGGSHRISFYPDSWFWGGDWPEFNSAISRICDMPNLDCLEVRFSPFCHDEVFPGTWYEASSIRMKTLEAISRTLRDRESRPDASIIRELVLNYLQDIPLLKDLNDNLLQNIDKLHIRVAYDNDEIENPEFTSYLSSTLLPSVSEHLVELTIAGHCWGSIPGEFNGQGLSFPCLESLTLEKYIILRQDQFGWILEQSSLINLNLYSCKIVTHCLVQQPDFEDWDVNLNGWKKLPDVSTNIDETNYSHMSHPNLEPLEPGWYMNDLRWSDMFDRIRQSLPLLRNFNFRCSSWQNYFEGRPENPHNNDLHNRYYTFDNGSWGWVLYMPANERPWSTERNYFEVKKMPGTPVGLYERTEPADRLALETLMEVTRKRRGEK</sequence>
<name>A0A8H5MS30_9HYPO</name>
<dbReference type="PANTHER" id="PTHR42057">
    <property type="entry name" value="F-BOX DOMAIN PROTEIN (AFU_ORTHOLOGUE AFUA_4G00200)"/>
    <property type="match status" value="1"/>
</dbReference>
<dbReference type="EMBL" id="JAAOAM010000204">
    <property type="protein sequence ID" value="KAF5539259.1"/>
    <property type="molecule type" value="Genomic_DNA"/>
</dbReference>
<gene>
    <name evidence="1" type="ORF">FMEXI_9001</name>
</gene>
<dbReference type="Proteomes" id="UP000522262">
    <property type="component" value="Unassembled WGS sequence"/>
</dbReference>
<accession>A0A8H5MS30</accession>
<reference evidence="1 2" key="1">
    <citation type="submission" date="2020-05" db="EMBL/GenBank/DDBJ databases">
        <title>Identification and distribution of gene clusters putatively required for synthesis of sphingolipid metabolism inhibitors in phylogenetically diverse species of the filamentous fungus Fusarium.</title>
        <authorList>
            <person name="Kim H.-S."/>
            <person name="Busman M."/>
            <person name="Brown D.W."/>
            <person name="Divon H."/>
            <person name="Uhlig S."/>
            <person name="Proctor R.H."/>
        </authorList>
    </citation>
    <scope>NUCLEOTIDE SEQUENCE [LARGE SCALE GENOMIC DNA]</scope>
    <source>
        <strain evidence="1 2">NRRL 53147</strain>
    </source>
</reference>
<keyword evidence="2" id="KW-1185">Reference proteome</keyword>
<comment type="caution">
    <text evidence="1">The sequence shown here is derived from an EMBL/GenBank/DDBJ whole genome shotgun (WGS) entry which is preliminary data.</text>
</comment>
<protein>
    <recommendedName>
        <fullName evidence="3">F-box domain-containing protein</fullName>
    </recommendedName>
</protein>
<dbReference type="PANTHER" id="PTHR42057:SF2">
    <property type="entry name" value="F-BOX DOMAIN PROTEIN (AFU_ORTHOLOGUE AFUA_4G00200)-RELATED"/>
    <property type="match status" value="1"/>
</dbReference>
<evidence type="ECO:0008006" key="3">
    <source>
        <dbReference type="Google" id="ProtNLM"/>
    </source>
</evidence>
<dbReference type="AlphaFoldDB" id="A0A8H5MS30"/>
<evidence type="ECO:0000313" key="2">
    <source>
        <dbReference type="Proteomes" id="UP000522262"/>
    </source>
</evidence>
<evidence type="ECO:0000313" key="1">
    <source>
        <dbReference type="EMBL" id="KAF5539259.1"/>
    </source>
</evidence>
<organism evidence="1 2">
    <name type="scientific">Fusarium mexicanum</name>
    <dbReference type="NCBI Taxonomy" id="751941"/>
    <lineage>
        <taxon>Eukaryota</taxon>
        <taxon>Fungi</taxon>
        <taxon>Dikarya</taxon>
        <taxon>Ascomycota</taxon>
        <taxon>Pezizomycotina</taxon>
        <taxon>Sordariomycetes</taxon>
        <taxon>Hypocreomycetidae</taxon>
        <taxon>Hypocreales</taxon>
        <taxon>Nectriaceae</taxon>
        <taxon>Fusarium</taxon>
        <taxon>Fusarium fujikuroi species complex</taxon>
    </lineage>
</organism>